<feature type="compositionally biased region" description="Polar residues" evidence="8">
    <location>
        <begin position="25"/>
        <end position="36"/>
    </location>
</feature>
<dbReference type="InterPro" id="IPR035892">
    <property type="entry name" value="C2_domain_sf"/>
</dbReference>
<dbReference type="SMART" id="SM00233">
    <property type="entry name" value="PH"/>
    <property type="match status" value="1"/>
</dbReference>
<dbReference type="PRINTS" id="PR00193">
    <property type="entry name" value="MYOSINHEAVY"/>
</dbReference>
<dbReference type="Gene3D" id="1.25.40.20">
    <property type="entry name" value="Ankyrin repeat-containing domain"/>
    <property type="match status" value="2"/>
</dbReference>
<evidence type="ECO:0000313" key="13">
    <source>
        <dbReference type="Proteomes" id="UP000002630"/>
    </source>
</evidence>
<dbReference type="Pfam" id="PF00063">
    <property type="entry name" value="Myosin_head"/>
    <property type="match status" value="3"/>
</dbReference>
<evidence type="ECO:0000256" key="7">
    <source>
        <dbReference type="PROSITE-ProRule" id="PRU00782"/>
    </source>
</evidence>
<dbReference type="Proteomes" id="UP000002630">
    <property type="component" value="Unassembled WGS sequence"/>
</dbReference>
<keyword evidence="4 7" id="KW-0505">Motor protein</keyword>
<dbReference type="GO" id="GO:0000146">
    <property type="term" value="F:microfilament motor activity"/>
    <property type="evidence" value="ECO:0007669"/>
    <property type="project" value="TreeGrafter"/>
</dbReference>
<dbReference type="InterPro" id="IPR000048">
    <property type="entry name" value="IQ_motif_EF-hand-BS"/>
</dbReference>
<feature type="compositionally biased region" description="Gly residues" evidence="8">
    <location>
        <begin position="199"/>
        <end position="208"/>
    </location>
</feature>
<feature type="binding site" evidence="7">
    <location>
        <begin position="340"/>
        <end position="347"/>
    </location>
    <ligand>
        <name>ATP</name>
        <dbReference type="ChEBI" id="CHEBI:30616"/>
    </ligand>
</feature>
<feature type="region of interest" description="Disordered" evidence="8">
    <location>
        <begin position="198"/>
        <end position="297"/>
    </location>
</feature>
<feature type="repeat" description="ANK" evidence="6">
    <location>
        <begin position="1570"/>
        <end position="1611"/>
    </location>
</feature>
<sequence length="1847" mass="201538">MPFAKAKKKDTVGWVAAATEVEGGQDQQAPFSSNGISAGGGSQFSSNSTSGAAERTRTLDMDPEAVSHVWIPDRQDVWRLARLGRTTKDFASVTIPGIQDEPFDVPREHTRAWDPSHSLYLEDAAKLNSLHEAALLSLLHTRFCNDDIYTYTGDVLISVNPYKTIPLLYSMPHDNSDAIKRRVTAGVGRLSEIERLCANGGGDGGGTEDGSEDSDCDDGSQHQRGSYDTRGSDMGGVWGAGGGGNHSSFRDPRGSGGGASVTFSEGGGGFRPAGGGGGGGGGGRGGGHPGESKSDSVLDHPHVYAVADKAHRFMTNPTAGRLSGGVAGARKRDQSIIITGESGAGKTEAAKYVMKYLIAASKAVTAEAENGDPAGGSSKKAGEGGSSRAALAAAAAAADTASDMERRLLESTVVLEAFGNAKTVRNDNSSRFGKYIKLQYGADWKLGGARTLPFLLEKSRLVHQEHNERNYHVFYQLCKGVPDELRQSLSVANAPEFEMLRKGGVFMQSDEVDDAEEFHCLASALSTLGVTSEEQEGLWRLLAALLHLGNIIFWETDGDGGDGGDNDGGDEGGSGLRLESPLLALEDVASMAGLPADRLVSSMRKKVAMTGRGSFLEIPLNPTQARDNRNGLVKHVYGQVFNWLVGKINEAHRSGGGADMADTVAFVGILDIFGFEIMVRNSFEQLCINFANEVLQQQFNSHVFVLEQEEYEKEGLDWTMIEFQDNQPVIDLVSKKPRGLLIQLEEQGLLGRRANNKALLQLYHNTHLTKSACYSKPRFDSTEFIVLHFAGEVVYDIEGFLEKNNDSLHDNLLDLLDTTVDPFLRRVVEFVDPEAGTTAYSPTSPMSPTSPVRTPPAAGGVAAATGRSPPPWASGGAGGGGGNLKTFSFEDQRRGGGDCGSSPGAVGGGSPATALRSVGRQESRKPRNAASGGARVSQMSSTVTVSKAFRGQLQNLMATLRATEPHYIKCIKPNNVKAPGGFSAHLVHQQLNYSGVLEVVRIRREAYPGRTPFLEFFERFELLQRQLTRASVDGGGEGGGPSLPSAAHATEEEAKEGCRTILEAFLPEKLYQIGHTRVFLKEKGQDMLRSCMRNVYHRKAALIQACVRAMQGSMKLKEKKAAAIVIHAAARRFVLRKRYRSVLSKVLLLQRWYRSRMIRHKYKGCIASAVLIQKRVRGMQAREFRLLQEVAAITIQRHARGMEGRRYAGLMLMELWMEEEENKRKAEEFRIRRAAAIIRSWVRRMVQKYGVKAQRVAAARIQRAWLRRARNLWLEERVGRVFAIARSGDVDGMMRELRHNPDVLFMRDRHDRFKTLLHLAATSGSTSLLSLLDPLPEDVLVLDSDGCTPLHHAAASSKYDVVKFLASRANGRVHAPARIKTDSVDAFMQETRATKRISMRIIQEARQRAGVTTVRTGGVLGTLAGGAAAVRGLASKAMDTSMPAMTTSKPVFQGFLMKRRETGNWQRRWCVLTERDMEYYHSRQGRGKGKSAPDLAHCFELHSGKLLGDKRNREGRLYFKALSEEELYSWMVPLRVLVGSHNLVRTGAAGSMCYVDVARRVELVNMRNRAGETPLHYSAKGEGKAERDAIGRVQIATWLVENGSEVNAADKGGSTALHVAVRRGHVPLAAALVRRGGDLTVVDRHGRSPLELVNRDQDVEDIAVGHFKAAERSPMLAPPVKLSSLTYLSFHLERLVMHSTADLQSPFITVSVHDSRGRRVEAAQDASAPVVRRPSYLWWSTSYHMQNPVENLEPGTRLVFTVKDQSTEVVSTGRRGVAGSGDVRELGWGMIHVNKSTMSSQEVSMEMYQAPVDLSQKALVPIDLFLSGYVTLTTAQVDMDAAAARQS</sequence>
<dbReference type="InterPro" id="IPR036961">
    <property type="entry name" value="Kinesin_motor_dom_sf"/>
</dbReference>
<organism evidence="12 13">
    <name type="scientific">Ectocarpus siliculosus</name>
    <name type="common">Brown alga</name>
    <name type="synonym">Conferva siliculosa</name>
    <dbReference type="NCBI Taxonomy" id="2880"/>
    <lineage>
        <taxon>Eukaryota</taxon>
        <taxon>Sar</taxon>
        <taxon>Stramenopiles</taxon>
        <taxon>Ochrophyta</taxon>
        <taxon>PX clade</taxon>
        <taxon>Phaeophyceae</taxon>
        <taxon>Ectocarpales</taxon>
        <taxon>Ectocarpaceae</taxon>
        <taxon>Ectocarpus</taxon>
    </lineage>
</organism>
<dbReference type="GO" id="GO:0005524">
    <property type="term" value="F:ATP binding"/>
    <property type="evidence" value="ECO:0007669"/>
    <property type="project" value="UniProtKB-UniRule"/>
</dbReference>
<gene>
    <name evidence="12" type="ORF">Esi_0510_0004</name>
</gene>
<dbReference type="GO" id="GO:0005737">
    <property type="term" value="C:cytoplasm"/>
    <property type="evidence" value="ECO:0007669"/>
    <property type="project" value="TreeGrafter"/>
</dbReference>
<evidence type="ECO:0000256" key="3">
    <source>
        <dbReference type="ARBA" id="ARBA00023123"/>
    </source>
</evidence>
<dbReference type="STRING" id="2880.D7G3L5"/>
<keyword evidence="5 7" id="KW-0009">Actin-binding</keyword>
<protein>
    <submittedName>
        <fullName evidence="12">Uncharacterized protein</fullName>
    </submittedName>
</protein>
<feature type="repeat" description="ANK" evidence="6">
    <location>
        <begin position="1612"/>
        <end position="1644"/>
    </location>
</feature>
<feature type="compositionally biased region" description="Low complexity" evidence="8">
    <location>
        <begin position="837"/>
        <end position="867"/>
    </location>
</feature>
<dbReference type="Gene3D" id="1.20.120.720">
    <property type="entry name" value="Myosin VI head, motor domain, U50 subdomain"/>
    <property type="match status" value="1"/>
</dbReference>
<feature type="region of interest" description="Disordered" evidence="8">
    <location>
        <begin position="1031"/>
        <end position="1050"/>
    </location>
</feature>
<feature type="compositionally biased region" description="Acidic residues" evidence="8">
    <location>
        <begin position="209"/>
        <end position="218"/>
    </location>
</feature>
<comment type="similarity">
    <text evidence="7">Belongs to the TRAFAC class myosin-kinesin ATPase superfamily. Myosin family.</text>
</comment>
<feature type="compositionally biased region" description="Gly residues" evidence="8">
    <location>
        <begin position="233"/>
        <end position="245"/>
    </location>
</feature>
<dbReference type="InterPro" id="IPR027417">
    <property type="entry name" value="P-loop_NTPase"/>
</dbReference>
<evidence type="ECO:0000259" key="9">
    <source>
        <dbReference type="PROSITE" id="PS50003"/>
    </source>
</evidence>
<dbReference type="InterPro" id="IPR011993">
    <property type="entry name" value="PH-like_dom_sf"/>
</dbReference>
<feature type="repeat" description="ANK" evidence="6">
    <location>
        <begin position="1345"/>
        <end position="1365"/>
    </location>
</feature>
<proteinExistence type="inferred from homology"/>
<feature type="domain" description="C2 Aida-type" evidence="11">
    <location>
        <begin position="1676"/>
        <end position="1837"/>
    </location>
</feature>
<feature type="region of interest" description="Disordered" evidence="8">
    <location>
        <begin position="21"/>
        <end position="58"/>
    </location>
</feature>
<dbReference type="GO" id="GO:0016459">
    <property type="term" value="C:myosin complex"/>
    <property type="evidence" value="ECO:0007669"/>
    <property type="project" value="UniProtKB-KW"/>
</dbReference>
<dbReference type="Gene3D" id="3.40.850.10">
    <property type="entry name" value="Kinesin motor domain"/>
    <property type="match status" value="3"/>
</dbReference>
<keyword evidence="3 7" id="KW-0518">Myosin</keyword>
<dbReference type="SMART" id="SM00248">
    <property type="entry name" value="ANK"/>
    <property type="match status" value="4"/>
</dbReference>
<dbReference type="Gene3D" id="1.20.5.4820">
    <property type="match status" value="1"/>
</dbReference>
<dbReference type="PROSITE" id="PS50096">
    <property type="entry name" value="IQ"/>
    <property type="match status" value="2"/>
</dbReference>
<feature type="compositionally biased region" description="Basic and acidic residues" evidence="8">
    <location>
        <begin position="219"/>
        <end position="231"/>
    </location>
</feature>
<dbReference type="SUPFAM" id="SSF50729">
    <property type="entry name" value="PH domain-like"/>
    <property type="match status" value="1"/>
</dbReference>
<evidence type="ECO:0000256" key="2">
    <source>
        <dbReference type="ARBA" id="ARBA00022840"/>
    </source>
</evidence>
<accession>D7G3L5</accession>
<dbReference type="PROSITE" id="PS50088">
    <property type="entry name" value="ANK_REPEAT"/>
    <property type="match status" value="3"/>
</dbReference>
<dbReference type="PANTHER" id="PTHR13140">
    <property type="entry name" value="MYOSIN"/>
    <property type="match status" value="1"/>
</dbReference>
<evidence type="ECO:0000256" key="6">
    <source>
        <dbReference type="PROSITE-ProRule" id="PRU00023"/>
    </source>
</evidence>
<feature type="region of interest" description="Disordered" evidence="8">
    <location>
        <begin position="836"/>
        <end position="941"/>
    </location>
</feature>
<dbReference type="SMART" id="SM00015">
    <property type="entry name" value="IQ"/>
    <property type="match status" value="5"/>
</dbReference>
<dbReference type="OrthoDB" id="6108017at2759"/>
<dbReference type="SMART" id="SM00242">
    <property type="entry name" value="MYSc"/>
    <property type="match status" value="1"/>
</dbReference>
<dbReference type="Gene3D" id="2.30.29.30">
    <property type="entry name" value="Pleckstrin-homology domain (PH domain)/Phosphotyrosine-binding domain (PTB)"/>
    <property type="match status" value="1"/>
</dbReference>
<dbReference type="Pfam" id="PF12796">
    <property type="entry name" value="Ank_2"/>
    <property type="match status" value="1"/>
</dbReference>
<evidence type="ECO:0000256" key="1">
    <source>
        <dbReference type="ARBA" id="ARBA00022741"/>
    </source>
</evidence>
<dbReference type="PROSITE" id="PS50003">
    <property type="entry name" value="PH_DOMAIN"/>
    <property type="match status" value="1"/>
</dbReference>
<dbReference type="FunFam" id="1.10.10.820:FF:000001">
    <property type="entry name" value="Myosin heavy chain"/>
    <property type="match status" value="1"/>
</dbReference>
<dbReference type="InterPro" id="IPR036770">
    <property type="entry name" value="Ankyrin_rpt-contain_sf"/>
</dbReference>
<dbReference type="GO" id="GO:0007015">
    <property type="term" value="P:actin filament organization"/>
    <property type="evidence" value="ECO:0007669"/>
    <property type="project" value="TreeGrafter"/>
</dbReference>
<dbReference type="Gene3D" id="1.10.10.820">
    <property type="match status" value="1"/>
</dbReference>
<dbReference type="SUPFAM" id="SSF52540">
    <property type="entry name" value="P-loop containing nucleoside triphosphate hydrolases"/>
    <property type="match status" value="2"/>
</dbReference>
<dbReference type="SUPFAM" id="SSF48403">
    <property type="entry name" value="Ankyrin repeat"/>
    <property type="match status" value="1"/>
</dbReference>
<evidence type="ECO:0000313" key="12">
    <source>
        <dbReference type="EMBL" id="CBJ33547.1"/>
    </source>
</evidence>
<dbReference type="Pfam" id="PF14186">
    <property type="entry name" value="Aida_C2"/>
    <property type="match status" value="1"/>
</dbReference>
<name>D7G3L5_ECTSI</name>
<feature type="domain" description="PH" evidence="9">
    <location>
        <begin position="1449"/>
        <end position="1539"/>
    </location>
</feature>
<reference evidence="12 13" key="1">
    <citation type="journal article" date="2010" name="Nature">
        <title>The Ectocarpus genome and the independent evolution of multicellularity in brown algae.</title>
        <authorList>
            <person name="Cock J.M."/>
            <person name="Sterck L."/>
            <person name="Rouze P."/>
            <person name="Scornet D."/>
            <person name="Allen A.E."/>
            <person name="Amoutzias G."/>
            <person name="Anthouard V."/>
            <person name="Artiguenave F."/>
            <person name="Aury J.M."/>
            <person name="Badger J.H."/>
            <person name="Beszteri B."/>
            <person name="Billiau K."/>
            <person name="Bonnet E."/>
            <person name="Bothwell J.H."/>
            <person name="Bowler C."/>
            <person name="Boyen C."/>
            <person name="Brownlee C."/>
            <person name="Carrano C.J."/>
            <person name="Charrier B."/>
            <person name="Cho G.Y."/>
            <person name="Coelho S.M."/>
            <person name="Collen J."/>
            <person name="Corre E."/>
            <person name="Da Silva C."/>
            <person name="Delage L."/>
            <person name="Delaroque N."/>
            <person name="Dittami S.M."/>
            <person name="Doulbeau S."/>
            <person name="Elias M."/>
            <person name="Farnham G."/>
            <person name="Gachon C.M."/>
            <person name="Gschloessl B."/>
            <person name="Heesch S."/>
            <person name="Jabbari K."/>
            <person name="Jubin C."/>
            <person name="Kawai H."/>
            <person name="Kimura K."/>
            <person name="Kloareg B."/>
            <person name="Kupper F.C."/>
            <person name="Lang D."/>
            <person name="Le Bail A."/>
            <person name="Leblanc C."/>
            <person name="Lerouge P."/>
            <person name="Lohr M."/>
            <person name="Lopez P.J."/>
            <person name="Martens C."/>
            <person name="Maumus F."/>
            <person name="Michel G."/>
            <person name="Miranda-Saavedra D."/>
            <person name="Morales J."/>
            <person name="Moreau H."/>
            <person name="Motomura T."/>
            <person name="Nagasato C."/>
            <person name="Napoli C.A."/>
            <person name="Nelson D.R."/>
            <person name="Nyvall-Collen P."/>
            <person name="Peters A.F."/>
            <person name="Pommier C."/>
            <person name="Potin P."/>
            <person name="Poulain J."/>
            <person name="Quesneville H."/>
            <person name="Read B."/>
            <person name="Rensing S.A."/>
            <person name="Ritter A."/>
            <person name="Rousvoal S."/>
            <person name="Samanta M."/>
            <person name="Samson G."/>
            <person name="Schroeder D.C."/>
            <person name="Segurens B."/>
            <person name="Strittmatter M."/>
            <person name="Tonon T."/>
            <person name="Tregear J.W."/>
            <person name="Valentin K."/>
            <person name="von Dassow P."/>
            <person name="Yamagishi T."/>
            <person name="Van de Peer Y."/>
            <person name="Wincker P."/>
        </authorList>
    </citation>
    <scope>NUCLEOTIDE SEQUENCE [LARGE SCALE GENOMIC DNA]</scope>
    <source>
        <strain evidence="13">Ec32 / CCAP1310/4</strain>
    </source>
</reference>
<dbReference type="Gene3D" id="2.60.40.150">
    <property type="entry name" value="C2 domain"/>
    <property type="match status" value="1"/>
</dbReference>
<dbReference type="GO" id="GO:0051015">
    <property type="term" value="F:actin filament binding"/>
    <property type="evidence" value="ECO:0007669"/>
    <property type="project" value="TreeGrafter"/>
</dbReference>
<keyword evidence="6" id="KW-0040">ANK repeat</keyword>
<dbReference type="Pfam" id="PF13857">
    <property type="entry name" value="Ank_5"/>
    <property type="match status" value="1"/>
</dbReference>
<feature type="compositionally biased region" description="Gly residues" evidence="8">
    <location>
        <begin position="254"/>
        <end position="289"/>
    </location>
</feature>
<dbReference type="Gene3D" id="1.20.5.190">
    <property type="match status" value="1"/>
</dbReference>
<evidence type="ECO:0000256" key="4">
    <source>
        <dbReference type="ARBA" id="ARBA00023175"/>
    </source>
</evidence>
<feature type="region of interest" description="Actin-binding" evidence="7">
    <location>
        <begin position="953"/>
        <end position="975"/>
    </location>
</feature>
<dbReference type="InterPro" id="IPR025939">
    <property type="entry name" value="Aida_C"/>
</dbReference>
<dbReference type="eggNOG" id="KOG0160">
    <property type="taxonomic scope" value="Eukaryota"/>
</dbReference>
<dbReference type="EMBL" id="FN649760">
    <property type="protein sequence ID" value="CBJ33547.1"/>
    <property type="molecule type" value="Genomic_DNA"/>
</dbReference>
<feature type="domain" description="Myosin motor" evidence="10">
    <location>
        <begin position="119"/>
        <end position="1093"/>
    </location>
</feature>
<dbReference type="InterPro" id="IPR001849">
    <property type="entry name" value="PH_domain"/>
</dbReference>
<evidence type="ECO:0000259" key="10">
    <source>
        <dbReference type="PROSITE" id="PS51456"/>
    </source>
</evidence>
<dbReference type="PROSITE" id="PS50297">
    <property type="entry name" value="ANK_REP_REGION"/>
    <property type="match status" value="2"/>
</dbReference>
<keyword evidence="13" id="KW-1185">Reference proteome</keyword>
<keyword evidence="2 7" id="KW-0067">ATP-binding</keyword>
<dbReference type="InterPro" id="IPR001609">
    <property type="entry name" value="Myosin_head_motor_dom-like"/>
</dbReference>
<dbReference type="PANTHER" id="PTHR13140:SF845">
    <property type="entry name" value="MYOSIN-LIKE PROTEIN"/>
    <property type="match status" value="1"/>
</dbReference>
<evidence type="ECO:0000256" key="5">
    <source>
        <dbReference type="ARBA" id="ARBA00023203"/>
    </source>
</evidence>
<evidence type="ECO:0000256" key="8">
    <source>
        <dbReference type="SAM" id="MobiDB-lite"/>
    </source>
</evidence>
<keyword evidence="1 7" id="KW-0547">Nucleotide-binding</keyword>
<dbReference type="InterPro" id="IPR002110">
    <property type="entry name" value="Ankyrin_rpt"/>
</dbReference>
<dbReference type="Gene3D" id="1.20.58.530">
    <property type="match status" value="2"/>
</dbReference>
<dbReference type="PROSITE" id="PS51911">
    <property type="entry name" value="C2_AIDA"/>
    <property type="match status" value="1"/>
</dbReference>
<dbReference type="CDD" id="cd00821">
    <property type="entry name" value="PH"/>
    <property type="match status" value="1"/>
</dbReference>
<dbReference type="InParanoid" id="D7G3L5"/>
<evidence type="ECO:0000259" key="11">
    <source>
        <dbReference type="PROSITE" id="PS51911"/>
    </source>
</evidence>
<dbReference type="GO" id="GO:0016020">
    <property type="term" value="C:membrane"/>
    <property type="evidence" value="ECO:0007669"/>
    <property type="project" value="TreeGrafter"/>
</dbReference>
<dbReference type="PROSITE" id="PS51456">
    <property type="entry name" value="MYOSIN_MOTOR"/>
    <property type="match status" value="1"/>
</dbReference>